<dbReference type="GO" id="GO:0005506">
    <property type="term" value="F:iron ion binding"/>
    <property type="evidence" value="ECO:0007669"/>
    <property type="project" value="InterPro"/>
</dbReference>
<keyword evidence="6" id="KW-0812">Transmembrane</keyword>
<evidence type="ECO:0000256" key="12">
    <source>
        <dbReference type="ARBA" id="ARBA00023136"/>
    </source>
</evidence>
<comment type="pathway">
    <text evidence="3">Secondary metabolite biosynthesis.</text>
</comment>
<dbReference type="InterPro" id="IPR001128">
    <property type="entry name" value="Cyt_P450"/>
</dbReference>
<dbReference type="InterPro" id="IPR017972">
    <property type="entry name" value="Cyt_P450_CS"/>
</dbReference>
<keyword evidence="16" id="KW-1185">Reference proteome</keyword>
<comment type="cofactor">
    <cofactor evidence="1 13">
        <name>heme</name>
        <dbReference type="ChEBI" id="CHEBI:30413"/>
    </cofactor>
</comment>
<accession>A0A9P3GC77</accession>
<evidence type="ECO:0000256" key="1">
    <source>
        <dbReference type="ARBA" id="ARBA00001971"/>
    </source>
</evidence>
<keyword evidence="8" id="KW-1133">Transmembrane helix</keyword>
<sequence length="453" mass="50935">MYGDLVKVEIPGNMLYLINKRHVADELFEARSAIYCSRPNFVMSGLSGWKNSIPTLPYGPRLRESRKLLKKGMGPAAVRTYHPYINREIPFFLHNMLREPERFVEHYNRNAARIALKIAYGYEGVTEDEKIIEGGVKAMGVFSATTVPGAWAVDTFPFLRYIPSWFPGAEFQRYAKRGKKITDEALDTPFYEVKRRMAKGTADGSFASMMLQSEKSDPGTEDIIKWCATGIFTGQFETTTATLSWFTLAMAKCPEVQKKSQGIIDKVVGRERLPEVSDRDSLPYIWAIMQEVLRWHPTITAVPHTAVADDEYHGYFVPAGTTVLANVWAIMHDESVYHDADRFIPERFCDEGAPDSLSVAFGFGRRICPGLAIAQIHVFVTIASILATFNIELARDSAGNVIEPTEDATSGVINFPKPFKVSITPRSPEAIELIKRSVEHSRTLPDKLEMYSE</sequence>
<keyword evidence="5 13" id="KW-0349">Heme</keyword>
<protein>
    <submittedName>
        <fullName evidence="15">Cytochrome P450</fullName>
    </submittedName>
</protein>
<name>A0A9P3GC77_9APHY</name>
<dbReference type="CDD" id="cd11065">
    <property type="entry name" value="CYP64-like"/>
    <property type="match status" value="1"/>
</dbReference>
<dbReference type="PANTHER" id="PTHR46300:SF7">
    <property type="entry name" value="P450, PUTATIVE (EUROFUNG)-RELATED"/>
    <property type="match status" value="1"/>
</dbReference>
<evidence type="ECO:0000256" key="2">
    <source>
        <dbReference type="ARBA" id="ARBA00004167"/>
    </source>
</evidence>
<keyword evidence="11 14" id="KW-0503">Monooxygenase</keyword>
<gene>
    <name evidence="15" type="ORF">PsYK624_078440</name>
</gene>
<dbReference type="EMBL" id="BPQB01000022">
    <property type="protein sequence ID" value="GJE91694.1"/>
    <property type="molecule type" value="Genomic_DNA"/>
</dbReference>
<dbReference type="PROSITE" id="PS00086">
    <property type="entry name" value="CYTOCHROME_P450"/>
    <property type="match status" value="1"/>
</dbReference>
<dbReference type="Gene3D" id="1.10.630.10">
    <property type="entry name" value="Cytochrome P450"/>
    <property type="match status" value="1"/>
</dbReference>
<organism evidence="15 16">
    <name type="scientific">Phanerochaete sordida</name>
    <dbReference type="NCBI Taxonomy" id="48140"/>
    <lineage>
        <taxon>Eukaryota</taxon>
        <taxon>Fungi</taxon>
        <taxon>Dikarya</taxon>
        <taxon>Basidiomycota</taxon>
        <taxon>Agaricomycotina</taxon>
        <taxon>Agaricomycetes</taxon>
        <taxon>Polyporales</taxon>
        <taxon>Phanerochaetaceae</taxon>
        <taxon>Phanerochaete</taxon>
    </lineage>
</organism>
<evidence type="ECO:0000256" key="6">
    <source>
        <dbReference type="ARBA" id="ARBA00022692"/>
    </source>
</evidence>
<evidence type="ECO:0000256" key="4">
    <source>
        <dbReference type="ARBA" id="ARBA00010617"/>
    </source>
</evidence>
<dbReference type="InterPro" id="IPR050364">
    <property type="entry name" value="Cytochrome_P450_fung"/>
</dbReference>
<evidence type="ECO:0000256" key="14">
    <source>
        <dbReference type="RuleBase" id="RU000461"/>
    </source>
</evidence>
<dbReference type="InterPro" id="IPR036396">
    <property type="entry name" value="Cyt_P450_sf"/>
</dbReference>
<reference evidence="15 16" key="1">
    <citation type="submission" date="2021-08" db="EMBL/GenBank/DDBJ databases">
        <title>Draft Genome Sequence of Phanerochaete sordida strain YK-624.</title>
        <authorList>
            <person name="Mori T."/>
            <person name="Dohra H."/>
            <person name="Suzuki T."/>
            <person name="Kawagishi H."/>
            <person name="Hirai H."/>
        </authorList>
    </citation>
    <scope>NUCLEOTIDE SEQUENCE [LARGE SCALE GENOMIC DNA]</scope>
    <source>
        <strain evidence="15 16">YK-624</strain>
    </source>
</reference>
<dbReference type="Pfam" id="PF00067">
    <property type="entry name" value="p450"/>
    <property type="match status" value="1"/>
</dbReference>
<evidence type="ECO:0000256" key="13">
    <source>
        <dbReference type="PIRSR" id="PIRSR602401-1"/>
    </source>
</evidence>
<evidence type="ECO:0000256" key="11">
    <source>
        <dbReference type="ARBA" id="ARBA00023033"/>
    </source>
</evidence>
<evidence type="ECO:0000256" key="5">
    <source>
        <dbReference type="ARBA" id="ARBA00022617"/>
    </source>
</evidence>
<evidence type="ECO:0000256" key="10">
    <source>
        <dbReference type="ARBA" id="ARBA00023004"/>
    </source>
</evidence>
<evidence type="ECO:0000313" key="15">
    <source>
        <dbReference type="EMBL" id="GJE91694.1"/>
    </source>
</evidence>
<keyword evidence="12" id="KW-0472">Membrane</keyword>
<dbReference type="AlphaFoldDB" id="A0A9P3GC77"/>
<dbReference type="InterPro" id="IPR002401">
    <property type="entry name" value="Cyt_P450_E_grp-I"/>
</dbReference>
<dbReference type="PANTHER" id="PTHR46300">
    <property type="entry name" value="P450, PUTATIVE (EUROFUNG)-RELATED-RELATED"/>
    <property type="match status" value="1"/>
</dbReference>
<dbReference type="GO" id="GO:0020037">
    <property type="term" value="F:heme binding"/>
    <property type="evidence" value="ECO:0007669"/>
    <property type="project" value="InterPro"/>
</dbReference>
<comment type="similarity">
    <text evidence="4 14">Belongs to the cytochrome P450 family.</text>
</comment>
<evidence type="ECO:0000256" key="9">
    <source>
        <dbReference type="ARBA" id="ARBA00023002"/>
    </source>
</evidence>
<proteinExistence type="inferred from homology"/>
<keyword evidence="10 13" id="KW-0408">Iron</keyword>
<dbReference type="OrthoDB" id="2789670at2759"/>
<keyword evidence="7 13" id="KW-0479">Metal-binding</keyword>
<comment type="subcellular location">
    <subcellularLocation>
        <location evidence="2">Membrane</location>
        <topology evidence="2">Single-pass membrane protein</topology>
    </subcellularLocation>
</comment>
<dbReference type="Proteomes" id="UP000703269">
    <property type="component" value="Unassembled WGS sequence"/>
</dbReference>
<dbReference type="SUPFAM" id="SSF48264">
    <property type="entry name" value="Cytochrome P450"/>
    <property type="match status" value="1"/>
</dbReference>
<dbReference type="PRINTS" id="PR00385">
    <property type="entry name" value="P450"/>
</dbReference>
<evidence type="ECO:0000256" key="7">
    <source>
        <dbReference type="ARBA" id="ARBA00022723"/>
    </source>
</evidence>
<dbReference type="PRINTS" id="PR00463">
    <property type="entry name" value="EP450I"/>
</dbReference>
<keyword evidence="9 14" id="KW-0560">Oxidoreductase</keyword>
<dbReference type="GO" id="GO:0016705">
    <property type="term" value="F:oxidoreductase activity, acting on paired donors, with incorporation or reduction of molecular oxygen"/>
    <property type="evidence" value="ECO:0007669"/>
    <property type="project" value="InterPro"/>
</dbReference>
<dbReference type="GO" id="GO:0004497">
    <property type="term" value="F:monooxygenase activity"/>
    <property type="evidence" value="ECO:0007669"/>
    <property type="project" value="UniProtKB-KW"/>
</dbReference>
<comment type="caution">
    <text evidence="15">The sequence shown here is derived from an EMBL/GenBank/DDBJ whole genome shotgun (WGS) entry which is preliminary data.</text>
</comment>
<evidence type="ECO:0000256" key="8">
    <source>
        <dbReference type="ARBA" id="ARBA00022989"/>
    </source>
</evidence>
<dbReference type="GO" id="GO:0016020">
    <property type="term" value="C:membrane"/>
    <property type="evidence" value="ECO:0007669"/>
    <property type="project" value="UniProtKB-SubCell"/>
</dbReference>
<feature type="binding site" description="axial binding residue" evidence="13">
    <location>
        <position position="368"/>
    </location>
    <ligand>
        <name>heme</name>
        <dbReference type="ChEBI" id="CHEBI:30413"/>
    </ligand>
    <ligandPart>
        <name>Fe</name>
        <dbReference type="ChEBI" id="CHEBI:18248"/>
    </ligandPart>
</feature>
<evidence type="ECO:0000256" key="3">
    <source>
        <dbReference type="ARBA" id="ARBA00005179"/>
    </source>
</evidence>
<evidence type="ECO:0000313" key="16">
    <source>
        <dbReference type="Proteomes" id="UP000703269"/>
    </source>
</evidence>